<gene>
    <name evidence="1" type="ORF">SAMN02745912_01897</name>
</gene>
<protein>
    <submittedName>
        <fullName evidence="1">Uncharacterized protein</fullName>
    </submittedName>
</protein>
<dbReference type="RefSeq" id="WP_073149246.1">
    <property type="nucleotide sequence ID" value="NZ_FRAG01000019.1"/>
</dbReference>
<organism evidence="1 2">
    <name type="scientific">Paramaledivibacter caminithermalis (strain DSM 15212 / CIP 107654 / DViRD3)</name>
    <name type="common">Clostridium caminithermale</name>
    <dbReference type="NCBI Taxonomy" id="1121301"/>
    <lineage>
        <taxon>Bacteria</taxon>
        <taxon>Bacillati</taxon>
        <taxon>Bacillota</taxon>
        <taxon>Clostridia</taxon>
        <taxon>Peptostreptococcales</taxon>
        <taxon>Caminicellaceae</taxon>
        <taxon>Paramaledivibacter</taxon>
    </lineage>
</organism>
<proteinExistence type="predicted"/>
<dbReference type="AlphaFoldDB" id="A0A1M6NVE7"/>
<dbReference type="Proteomes" id="UP000184465">
    <property type="component" value="Unassembled WGS sequence"/>
</dbReference>
<dbReference type="STRING" id="1121301.SAMN02745912_01897"/>
<name>A0A1M6NVE7_PARC5</name>
<dbReference type="Gene3D" id="6.10.250.370">
    <property type="match status" value="1"/>
</dbReference>
<dbReference type="EMBL" id="FRAG01000019">
    <property type="protein sequence ID" value="SHJ99584.1"/>
    <property type="molecule type" value="Genomic_DNA"/>
</dbReference>
<evidence type="ECO:0000313" key="1">
    <source>
        <dbReference type="EMBL" id="SHJ99584.1"/>
    </source>
</evidence>
<accession>A0A1M6NVE7</accession>
<keyword evidence="2" id="KW-1185">Reference proteome</keyword>
<dbReference type="OrthoDB" id="1716019at2"/>
<evidence type="ECO:0000313" key="2">
    <source>
        <dbReference type="Proteomes" id="UP000184465"/>
    </source>
</evidence>
<sequence>MSSELLYQILNELKTIKSDISDLKTGQSKLEKGMTNLEKGQAKLEKSVANLEKGQQEIKKEISFMWEDIKRLDNRLTKQEQQTYLLKRLK</sequence>
<reference evidence="1 2" key="1">
    <citation type="submission" date="2016-11" db="EMBL/GenBank/DDBJ databases">
        <authorList>
            <person name="Jaros S."/>
            <person name="Januszkiewicz K."/>
            <person name="Wedrychowicz H."/>
        </authorList>
    </citation>
    <scope>NUCLEOTIDE SEQUENCE [LARGE SCALE GENOMIC DNA]</scope>
    <source>
        <strain evidence="1 2">DSM 15212</strain>
    </source>
</reference>